<dbReference type="AlphaFoldDB" id="A0ABD2PYA0"/>
<dbReference type="Gene3D" id="3.30.70.330">
    <property type="match status" value="2"/>
</dbReference>
<comment type="caution">
    <text evidence="8">The sequence shown here is derived from an EMBL/GenBank/DDBJ whole genome shotgun (WGS) entry which is preliminary data.</text>
</comment>
<dbReference type="Pfam" id="PF00076">
    <property type="entry name" value="RRM_1"/>
    <property type="match status" value="2"/>
</dbReference>
<feature type="domain" description="RRM" evidence="7">
    <location>
        <begin position="77"/>
        <end position="129"/>
    </location>
</feature>
<dbReference type="GO" id="GO:0003723">
    <property type="term" value="F:RNA binding"/>
    <property type="evidence" value="ECO:0007669"/>
    <property type="project" value="UniProtKB-UniRule"/>
</dbReference>
<dbReference type="InterPro" id="IPR035979">
    <property type="entry name" value="RBD_domain_sf"/>
</dbReference>
<name>A0ABD2PYA0_9PLAT</name>
<dbReference type="PANTHER" id="PTHR48032">
    <property type="entry name" value="RNA-BINDING PROTEIN MUSASHI HOMOLOG RBP6"/>
    <property type="match status" value="1"/>
</dbReference>
<dbReference type="InterPro" id="IPR012677">
    <property type="entry name" value="Nucleotide-bd_a/b_plait_sf"/>
</dbReference>
<reference evidence="8 9" key="1">
    <citation type="submission" date="2024-11" db="EMBL/GenBank/DDBJ databases">
        <title>Adaptive evolution of stress response genes in parasites aligns with host niche diversity.</title>
        <authorList>
            <person name="Hahn C."/>
            <person name="Resl P."/>
        </authorList>
    </citation>
    <scope>NUCLEOTIDE SEQUENCE [LARGE SCALE GENOMIC DNA]</scope>
    <source>
        <strain evidence="8">EGGRZ-B1_66</strain>
        <tissue evidence="8">Body</tissue>
    </source>
</reference>
<evidence type="ECO:0000256" key="4">
    <source>
        <dbReference type="ARBA" id="ARBA00022884"/>
    </source>
</evidence>
<keyword evidence="9" id="KW-1185">Reference proteome</keyword>
<keyword evidence="3" id="KW-0677">Repeat</keyword>
<evidence type="ECO:0000256" key="1">
    <source>
        <dbReference type="ARBA" id="ARBA00004496"/>
    </source>
</evidence>
<evidence type="ECO:0000259" key="7">
    <source>
        <dbReference type="PROSITE" id="PS50102"/>
    </source>
</evidence>
<dbReference type="PANTHER" id="PTHR48032:SF18">
    <property type="entry name" value="RRM DOMAIN-CONTAINING PROTEIN"/>
    <property type="match status" value="1"/>
</dbReference>
<dbReference type="InterPro" id="IPR000504">
    <property type="entry name" value="RRM_dom"/>
</dbReference>
<dbReference type="Proteomes" id="UP001626550">
    <property type="component" value="Unassembled WGS sequence"/>
</dbReference>
<comment type="subcellular location">
    <subcellularLocation>
        <location evidence="1">Cytoplasm</location>
    </subcellularLocation>
</comment>
<evidence type="ECO:0000256" key="5">
    <source>
        <dbReference type="PROSITE-ProRule" id="PRU00176"/>
    </source>
</evidence>
<evidence type="ECO:0000256" key="6">
    <source>
        <dbReference type="SAM" id="MobiDB-lite"/>
    </source>
</evidence>
<evidence type="ECO:0000256" key="2">
    <source>
        <dbReference type="ARBA" id="ARBA00022490"/>
    </source>
</evidence>
<dbReference type="GO" id="GO:0005737">
    <property type="term" value="C:cytoplasm"/>
    <property type="evidence" value="ECO:0007669"/>
    <property type="project" value="UniProtKB-SubCell"/>
</dbReference>
<evidence type="ECO:0000313" key="8">
    <source>
        <dbReference type="EMBL" id="KAL3311787.1"/>
    </source>
</evidence>
<dbReference type="EMBL" id="JBJKFK010002016">
    <property type="protein sequence ID" value="KAL3311787.1"/>
    <property type="molecule type" value="Genomic_DNA"/>
</dbReference>
<dbReference type="SMART" id="SM00360">
    <property type="entry name" value="RRM"/>
    <property type="match status" value="2"/>
</dbReference>
<keyword evidence="2" id="KW-0963">Cytoplasm</keyword>
<evidence type="ECO:0000313" key="9">
    <source>
        <dbReference type="Proteomes" id="UP001626550"/>
    </source>
</evidence>
<evidence type="ECO:0000256" key="3">
    <source>
        <dbReference type="ARBA" id="ARBA00022737"/>
    </source>
</evidence>
<dbReference type="PROSITE" id="PS50102">
    <property type="entry name" value="RRM"/>
    <property type="match status" value="2"/>
</dbReference>
<accession>A0ABD2PYA0</accession>
<organism evidence="8 9">
    <name type="scientific">Cichlidogyrus casuarinus</name>
    <dbReference type="NCBI Taxonomy" id="1844966"/>
    <lineage>
        <taxon>Eukaryota</taxon>
        <taxon>Metazoa</taxon>
        <taxon>Spiralia</taxon>
        <taxon>Lophotrochozoa</taxon>
        <taxon>Platyhelminthes</taxon>
        <taxon>Monogenea</taxon>
        <taxon>Monopisthocotylea</taxon>
        <taxon>Dactylogyridea</taxon>
        <taxon>Ancyrocephalidae</taxon>
        <taxon>Cichlidogyrus</taxon>
    </lineage>
</organism>
<feature type="region of interest" description="Disordered" evidence="6">
    <location>
        <begin position="127"/>
        <end position="153"/>
    </location>
</feature>
<sequence length="248" mass="28655">MYLESLKTYFSQFGEVEEALVMMDNRTNRSRGFGYVKFHDPGAVNSVLEVKSHVLDNKTVDPKPCNINMKGKNRRKLKIFVGGIAIDHNEEILKQFFSQYGKVTDVNLLSYPNRPRHRGFAFVGFESQNRKRSQSPLPWSLGSGPDRNRIPPHDGQADTLHEEFGFSRIPENRKEALAAGPESSGGLEREWDHRKMRVLGRLSGDHQFNQLYRSQIHRILVLTLHCRLGEFNGQRSWVRRQLPIKQQI</sequence>
<keyword evidence="4 5" id="KW-0694">RNA-binding</keyword>
<proteinExistence type="predicted"/>
<dbReference type="SUPFAM" id="SSF54928">
    <property type="entry name" value="RNA-binding domain, RBD"/>
    <property type="match status" value="1"/>
</dbReference>
<gene>
    <name evidence="8" type="ORF">Ciccas_009629</name>
</gene>
<feature type="domain" description="RRM" evidence="7">
    <location>
        <begin position="1"/>
        <end position="72"/>
    </location>
</feature>
<protein>
    <recommendedName>
        <fullName evidence="7">RRM domain-containing protein</fullName>
    </recommendedName>
</protein>